<accession>A0A8S9IHW1</accession>
<proteinExistence type="predicted"/>
<evidence type="ECO:0000256" key="1">
    <source>
        <dbReference type="SAM" id="MobiDB-lite"/>
    </source>
</evidence>
<evidence type="ECO:0000313" key="3">
    <source>
        <dbReference type="Proteomes" id="UP000712281"/>
    </source>
</evidence>
<organism evidence="2 3">
    <name type="scientific">Brassica cretica</name>
    <name type="common">Mustard</name>
    <dbReference type="NCBI Taxonomy" id="69181"/>
    <lineage>
        <taxon>Eukaryota</taxon>
        <taxon>Viridiplantae</taxon>
        <taxon>Streptophyta</taxon>
        <taxon>Embryophyta</taxon>
        <taxon>Tracheophyta</taxon>
        <taxon>Spermatophyta</taxon>
        <taxon>Magnoliopsida</taxon>
        <taxon>eudicotyledons</taxon>
        <taxon>Gunneridae</taxon>
        <taxon>Pentapetalae</taxon>
        <taxon>rosids</taxon>
        <taxon>malvids</taxon>
        <taxon>Brassicales</taxon>
        <taxon>Brassicaceae</taxon>
        <taxon>Brassiceae</taxon>
        <taxon>Brassica</taxon>
    </lineage>
</organism>
<name>A0A8S9IHW1_BRACR</name>
<evidence type="ECO:0000313" key="2">
    <source>
        <dbReference type="EMBL" id="KAF2568886.1"/>
    </source>
</evidence>
<dbReference type="EMBL" id="QGKW02001911">
    <property type="protein sequence ID" value="KAF2568886.1"/>
    <property type="molecule type" value="Genomic_DNA"/>
</dbReference>
<feature type="compositionally biased region" description="Low complexity" evidence="1">
    <location>
        <begin position="28"/>
        <end position="41"/>
    </location>
</feature>
<sequence>MRAGRRSRVAPSRVTPSVPSLRDAGKGTRVSSTRVKTSSSSILVRAGRPSRVIQAALDRQ</sequence>
<dbReference type="AlphaFoldDB" id="A0A8S9IHW1"/>
<feature type="region of interest" description="Disordered" evidence="1">
    <location>
        <begin position="1"/>
        <end position="43"/>
    </location>
</feature>
<dbReference type="Proteomes" id="UP000712281">
    <property type="component" value="Unassembled WGS sequence"/>
</dbReference>
<comment type="caution">
    <text evidence="2">The sequence shown here is derived from an EMBL/GenBank/DDBJ whole genome shotgun (WGS) entry which is preliminary data.</text>
</comment>
<reference evidence="2" key="1">
    <citation type="submission" date="2019-12" db="EMBL/GenBank/DDBJ databases">
        <title>Genome sequencing and annotation of Brassica cretica.</title>
        <authorList>
            <person name="Studholme D.J."/>
            <person name="Sarris P.F."/>
        </authorList>
    </citation>
    <scope>NUCLEOTIDE SEQUENCE</scope>
    <source>
        <strain evidence="2">PFS-001/15</strain>
        <tissue evidence="2">Leaf</tissue>
    </source>
</reference>
<protein>
    <submittedName>
        <fullName evidence="2">Uncharacterized protein</fullName>
    </submittedName>
</protein>
<gene>
    <name evidence="2" type="ORF">F2Q68_00027031</name>
</gene>